<name>A0A0A9H546_ARUDO</name>
<proteinExistence type="predicted"/>
<dbReference type="EMBL" id="GBRH01166019">
    <property type="protein sequence ID" value="JAE31877.1"/>
    <property type="molecule type" value="Transcribed_RNA"/>
</dbReference>
<evidence type="ECO:0000313" key="1">
    <source>
        <dbReference type="EMBL" id="JAE31877.1"/>
    </source>
</evidence>
<reference evidence="1" key="2">
    <citation type="journal article" date="2015" name="Data Brief">
        <title>Shoot transcriptome of the giant reed, Arundo donax.</title>
        <authorList>
            <person name="Barrero R.A."/>
            <person name="Guerrero F.D."/>
            <person name="Moolhuijzen P."/>
            <person name="Goolsby J.A."/>
            <person name="Tidwell J."/>
            <person name="Bellgard S.E."/>
            <person name="Bellgard M.I."/>
        </authorList>
    </citation>
    <scope>NUCLEOTIDE SEQUENCE</scope>
    <source>
        <tissue evidence="1">Shoot tissue taken approximately 20 cm above the soil surface</tissue>
    </source>
</reference>
<sequence>MSGYICHKSMSIINCAILMPM</sequence>
<protein>
    <submittedName>
        <fullName evidence="1">Uncharacterized protein</fullName>
    </submittedName>
</protein>
<dbReference type="AlphaFoldDB" id="A0A0A9H546"/>
<reference evidence="1" key="1">
    <citation type="submission" date="2014-09" db="EMBL/GenBank/DDBJ databases">
        <authorList>
            <person name="Magalhaes I.L.F."/>
            <person name="Oliveira U."/>
            <person name="Santos F.R."/>
            <person name="Vidigal T.H.D.A."/>
            <person name="Brescovit A.D."/>
            <person name="Santos A.J."/>
        </authorList>
    </citation>
    <scope>NUCLEOTIDE SEQUENCE</scope>
    <source>
        <tissue evidence="1">Shoot tissue taken approximately 20 cm above the soil surface</tissue>
    </source>
</reference>
<organism evidence="1">
    <name type="scientific">Arundo donax</name>
    <name type="common">Giant reed</name>
    <name type="synonym">Donax arundinaceus</name>
    <dbReference type="NCBI Taxonomy" id="35708"/>
    <lineage>
        <taxon>Eukaryota</taxon>
        <taxon>Viridiplantae</taxon>
        <taxon>Streptophyta</taxon>
        <taxon>Embryophyta</taxon>
        <taxon>Tracheophyta</taxon>
        <taxon>Spermatophyta</taxon>
        <taxon>Magnoliopsida</taxon>
        <taxon>Liliopsida</taxon>
        <taxon>Poales</taxon>
        <taxon>Poaceae</taxon>
        <taxon>PACMAD clade</taxon>
        <taxon>Arundinoideae</taxon>
        <taxon>Arundineae</taxon>
        <taxon>Arundo</taxon>
    </lineage>
</organism>
<accession>A0A0A9H546</accession>